<keyword evidence="7 12" id="KW-0472">Membrane</keyword>
<dbReference type="SUPFAM" id="SSF81321">
    <property type="entry name" value="Family A G protein-coupled receptor-like"/>
    <property type="match status" value="1"/>
</dbReference>
<dbReference type="EMBL" id="GDHC01006011">
    <property type="protein sequence ID" value="JAQ12618.1"/>
    <property type="molecule type" value="Transcribed_RNA"/>
</dbReference>
<keyword evidence="9 10" id="KW-0807">Transducer</keyword>
<dbReference type="PANTHER" id="PTHR24249">
    <property type="entry name" value="HISTAMINE RECEPTOR-RELATED G-PROTEIN COUPLED RECEPTOR"/>
    <property type="match status" value="1"/>
</dbReference>
<evidence type="ECO:0000256" key="8">
    <source>
        <dbReference type="ARBA" id="ARBA00023170"/>
    </source>
</evidence>
<proteinExistence type="inferred from homology"/>
<dbReference type="AlphaFoldDB" id="A0A146LYC3"/>
<dbReference type="PROSITE" id="PS00237">
    <property type="entry name" value="G_PROTEIN_RECEP_F1_1"/>
    <property type="match status" value="1"/>
</dbReference>
<feature type="transmembrane region" description="Helical" evidence="12">
    <location>
        <begin position="6"/>
        <end position="30"/>
    </location>
</feature>
<feature type="region of interest" description="Disordered" evidence="11">
    <location>
        <begin position="325"/>
        <end position="355"/>
    </location>
</feature>
<comment type="subcellular location">
    <subcellularLocation>
        <location evidence="1">Cell membrane</location>
        <topology evidence="1">Multi-pass membrane protein</topology>
    </subcellularLocation>
</comment>
<name>A0A146LYC3_LYGHE</name>
<dbReference type="PRINTS" id="PR00237">
    <property type="entry name" value="GPCRRHODOPSN"/>
</dbReference>
<dbReference type="InterPro" id="IPR050569">
    <property type="entry name" value="TAAR"/>
</dbReference>
<comment type="similarity">
    <text evidence="2 10">Belongs to the G-protein coupled receptor 1 family.</text>
</comment>
<dbReference type="InterPro" id="IPR017452">
    <property type="entry name" value="GPCR_Rhodpsn_7TM"/>
</dbReference>
<feature type="transmembrane region" description="Helical" evidence="12">
    <location>
        <begin position="158"/>
        <end position="187"/>
    </location>
</feature>
<keyword evidence="6 10" id="KW-0297">G-protein coupled receptor</keyword>
<dbReference type="GO" id="GO:0004930">
    <property type="term" value="F:G protein-coupled receptor activity"/>
    <property type="evidence" value="ECO:0007669"/>
    <property type="project" value="UniProtKB-KW"/>
</dbReference>
<evidence type="ECO:0000256" key="7">
    <source>
        <dbReference type="ARBA" id="ARBA00023136"/>
    </source>
</evidence>
<evidence type="ECO:0000256" key="11">
    <source>
        <dbReference type="SAM" id="MobiDB-lite"/>
    </source>
</evidence>
<evidence type="ECO:0000256" key="6">
    <source>
        <dbReference type="ARBA" id="ARBA00023040"/>
    </source>
</evidence>
<feature type="transmembrane region" description="Helical" evidence="12">
    <location>
        <begin position="82"/>
        <end position="100"/>
    </location>
</feature>
<dbReference type="Gene3D" id="1.20.1070.10">
    <property type="entry name" value="Rhodopsin 7-helix transmembrane proteins"/>
    <property type="match status" value="1"/>
</dbReference>
<evidence type="ECO:0000256" key="9">
    <source>
        <dbReference type="ARBA" id="ARBA00023224"/>
    </source>
</evidence>
<evidence type="ECO:0000256" key="12">
    <source>
        <dbReference type="SAM" id="Phobius"/>
    </source>
</evidence>
<dbReference type="PANTHER" id="PTHR24249:SF406">
    <property type="entry name" value="G-PROTEIN COUPLED RECEPTORS FAMILY 1 PROFILE DOMAIN-CONTAINING PROTEIN"/>
    <property type="match status" value="1"/>
</dbReference>
<dbReference type="PROSITE" id="PS50262">
    <property type="entry name" value="G_PROTEIN_RECEP_F1_2"/>
    <property type="match status" value="1"/>
</dbReference>
<reference evidence="14" key="1">
    <citation type="journal article" date="2016" name="Gigascience">
        <title>De novo construction of an expanded transcriptome assembly for the western tarnished plant bug, Lygus hesperus.</title>
        <authorList>
            <person name="Tassone E.E."/>
            <person name="Geib S.M."/>
            <person name="Hall B."/>
            <person name="Fabrick J.A."/>
            <person name="Brent C.S."/>
            <person name="Hull J.J."/>
        </authorList>
    </citation>
    <scope>NUCLEOTIDE SEQUENCE</scope>
</reference>
<evidence type="ECO:0000259" key="13">
    <source>
        <dbReference type="PROSITE" id="PS50262"/>
    </source>
</evidence>
<feature type="transmembrane region" description="Helical" evidence="12">
    <location>
        <begin position="272"/>
        <end position="292"/>
    </location>
</feature>
<feature type="transmembrane region" description="Helical" evidence="12">
    <location>
        <begin position="121"/>
        <end position="138"/>
    </location>
</feature>
<evidence type="ECO:0000256" key="10">
    <source>
        <dbReference type="RuleBase" id="RU000688"/>
    </source>
</evidence>
<evidence type="ECO:0000313" key="14">
    <source>
        <dbReference type="EMBL" id="JAQ12618.1"/>
    </source>
</evidence>
<dbReference type="Pfam" id="PF00001">
    <property type="entry name" value="7tm_1"/>
    <property type="match status" value="1"/>
</dbReference>
<evidence type="ECO:0000256" key="1">
    <source>
        <dbReference type="ARBA" id="ARBA00004651"/>
    </source>
</evidence>
<keyword evidence="4 10" id="KW-0812">Transmembrane</keyword>
<dbReference type="GO" id="GO:0005886">
    <property type="term" value="C:plasma membrane"/>
    <property type="evidence" value="ECO:0007669"/>
    <property type="project" value="UniProtKB-SubCell"/>
</dbReference>
<evidence type="ECO:0000256" key="2">
    <source>
        <dbReference type="ARBA" id="ARBA00010663"/>
    </source>
</evidence>
<dbReference type="CDD" id="cd00637">
    <property type="entry name" value="7tm_classA_rhodopsin-like"/>
    <property type="match status" value="1"/>
</dbReference>
<protein>
    <submittedName>
        <fullName evidence="14">Melatonin receptor type 1A</fullName>
    </submittedName>
</protein>
<evidence type="ECO:0000256" key="3">
    <source>
        <dbReference type="ARBA" id="ARBA00022475"/>
    </source>
</evidence>
<accession>A0A146LYC3</accession>
<feature type="transmembrane region" description="Helical" evidence="12">
    <location>
        <begin position="240"/>
        <end position="260"/>
    </location>
</feature>
<feature type="region of interest" description="Disordered" evidence="11">
    <location>
        <begin position="373"/>
        <end position="392"/>
    </location>
</feature>
<evidence type="ECO:0000256" key="5">
    <source>
        <dbReference type="ARBA" id="ARBA00022989"/>
    </source>
</evidence>
<feature type="domain" description="G-protein coupled receptors family 1 profile" evidence="13">
    <location>
        <begin position="20"/>
        <end position="290"/>
    </location>
</feature>
<sequence>MIGPVLGLGLSLVSLLGVAVNFYIVVVVFLAKQVRVESGGAARILLAQLGIVGFFTSTIFLATETMQYFNMEPIIPCDVSGTTLMILHPMALFNIVGLNCDRYLAIAAPLHYSSLVKPRKVLLIVGLAWALCISLAVVPHTFTSFRTNPITFDCRPVLYILGGFVFVCVYSIATFIIPVSIVVFCNIKVLMIARHHRHRIARAIFEVTLSAQVTITHQKNPFLLPQSTSAGRYRSATTTIMQITFSLVVLYSLNYVIFLLESIGMALSNDLYYTSLALHVISSPYNAFMYGLKNKLLRRAFRHYWRKKMTKCELDLEIQARTPSRRPSITPQRVHQEVGRPASAGVINQSTPRPSALRHSVTSASLLVTKKYSNHGKKRSKPTILVTKPGSGDDMVVSLGERSHYKLGGSVSSMSGDSDVTQEDWGAPHWHLCSSSMSLPTRPDEHIPLR</sequence>
<organism evidence="14">
    <name type="scientific">Lygus hesperus</name>
    <name type="common">Western plant bug</name>
    <dbReference type="NCBI Taxonomy" id="30085"/>
    <lineage>
        <taxon>Eukaryota</taxon>
        <taxon>Metazoa</taxon>
        <taxon>Ecdysozoa</taxon>
        <taxon>Arthropoda</taxon>
        <taxon>Hexapoda</taxon>
        <taxon>Insecta</taxon>
        <taxon>Pterygota</taxon>
        <taxon>Neoptera</taxon>
        <taxon>Paraneoptera</taxon>
        <taxon>Hemiptera</taxon>
        <taxon>Heteroptera</taxon>
        <taxon>Panheteroptera</taxon>
        <taxon>Cimicomorpha</taxon>
        <taxon>Miridae</taxon>
        <taxon>Mirini</taxon>
        <taxon>Lygus</taxon>
    </lineage>
</organism>
<feature type="transmembrane region" description="Helical" evidence="12">
    <location>
        <begin position="42"/>
        <end position="62"/>
    </location>
</feature>
<evidence type="ECO:0000256" key="4">
    <source>
        <dbReference type="ARBA" id="ARBA00022692"/>
    </source>
</evidence>
<keyword evidence="5 12" id="KW-1133">Transmembrane helix</keyword>
<keyword evidence="8 10" id="KW-0675">Receptor</keyword>
<gene>
    <name evidence="14" type="primary">MTR1A_0</name>
    <name evidence="14" type="ORF">g.38155</name>
</gene>
<dbReference type="InterPro" id="IPR000276">
    <property type="entry name" value="GPCR_Rhodpsn"/>
</dbReference>
<keyword evidence="3" id="KW-1003">Cell membrane</keyword>